<keyword evidence="3" id="KW-1003">Cell membrane</keyword>
<feature type="transmembrane region" description="Helical" evidence="9">
    <location>
        <begin position="179"/>
        <end position="198"/>
    </location>
</feature>
<gene>
    <name evidence="10" type="ORF">XA3_14170</name>
</gene>
<evidence type="ECO:0000256" key="1">
    <source>
        <dbReference type="ARBA" id="ARBA00004651"/>
    </source>
</evidence>
<keyword evidence="4" id="KW-0762">Sugar transport</keyword>
<evidence type="ECO:0000256" key="8">
    <source>
        <dbReference type="ARBA" id="ARBA00023136"/>
    </source>
</evidence>
<dbReference type="PANTHER" id="PTHR32502">
    <property type="entry name" value="N-ACETYLGALACTOSAMINE PERMEASE II COMPONENT-RELATED"/>
    <property type="match status" value="1"/>
</dbReference>
<evidence type="ECO:0000313" key="10">
    <source>
        <dbReference type="EMBL" id="BDR58976.1"/>
    </source>
</evidence>
<comment type="subcellular location">
    <subcellularLocation>
        <location evidence="1">Cell membrane</location>
        <topology evidence="1">Multi-pass membrane protein</topology>
    </subcellularLocation>
</comment>
<evidence type="ECO:0000256" key="2">
    <source>
        <dbReference type="ARBA" id="ARBA00022448"/>
    </source>
</evidence>
<feature type="transmembrane region" description="Helical" evidence="9">
    <location>
        <begin position="139"/>
        <end position="159"/>
    </location>
</feature>
<evidence type="ECO:0000313" key="11">
    <source>
        <dbReference type="Proteomes" id="UP001321861"/>
    </source>
</evidence>
<evidence type="ECO:0000256" key="4">
    <source>
        <dbReference type="ARBA" id="ARBA00022597"/>
    </source>
</evidence>
<evidence type="ECO:0000256" key="9">
    <source>
        <dbReference type="SAM" id="Phobius"/>
    </source>
</evidence>
<evidence type="ECO:0000256" key="5">
    <source>
        <dbReference type="ARBA" id="ARBA00022683"/>
    </source>
</evidence>
<keyword evidence="2" id="KW-0813">Transport</keyword>
<dbReference type="InterPro" id="IPR050303">
    <property type="entry name" value="GatZ_KbaZ_carbometab"/>
</dbReference>
<dbReference type="Proteomes" id="UP001321861">
    <property type="component" value="Chromosome"/>
</dbReference>
<organism evidence="10 11">
    <name type="scientific">Xylocopilactobacillus apicola</name>
    <dbReference type="NCBI Taxonomy" id="2932184"/>
    <lineage>
        <taxon>Bacteria</taxon>
        <taxon>Bacillati</taxon>
        <taxon>Bacillota</taxon>
        <taxon>Bacilli</taxon>
        <taxon>Lactobacillales</taxon>
        <taxon>Lactobacillaceae</taxon>
        <taxon>Xylocopilactobacillus</taxon>
    </lineage>
</organism>
<dbReference type="EMBL" id="AP026802">
    <property type="protein sequence ID" value="BDR58976.1"/>
    <property type="molecule type" value="Genomic_DNA"/>
</dbReference>
<keyword evidence="11" id="KW-1185">Reference proteome</keyword>
<sequence>MLVPALCVAFVMFLGNLSDAGMSDPMIRRPLVMAMVVGLLLGDLRKGVLMGASLEVIFLGINGIGGAMPADVMTGSIFGTAFAILNHQSTSVALSLAIPIGLLAVFIKQIVMFIKGLMVPLFNRFAEEDNIKKIEHLQIASIFIGPLIYALIGFLGIYLGNSSISLLVHSIPKFVMDGLTVLSKVLPALGIAMLLNMIQEKGNTMYMILGLLMASYLKLPLIAIAILGTILAIIIATTDKQILDNKNFLNDLKLLGNNNSVVKSSDTIEEDFFND</sequence>
<keyword evidence="7 9" id="KW-1133">Transmembrane helix</keyword>
<dbReference type="PROSITE" id="PS51106">
    <property type="entry name" value="PTS_EIIC_TYPE_4"/>
    <property type="match status" value="1"/>
</dbReference>
<feature type="transmembrane region" description="Helical" evidence="9">
    <location>
        <begin position="56"/>
        <end position="84"/>
    </location>
</feature>
<evidence type="ECO:0000256" key="7">
    <source>
        <dbReference type="ARBA" id="ARBA00022989"/>
    </source>
</evidence>
<dbReference type="KEGG" id="xap:XA3_14170"/>
<feature type="transmembrane region" description="Helical" evidence="9">
    <location>
        <begin position="27"/>
        <end position="44"/>
    </location>
</feature>
<evidence type="ECO:0000256" key="3">
    <source>
        <dbReference type="ARBA" id="ARBA00022475"/>
    </source>
</evidence>
<dbReference type="GO" id="GO:0005886">
    <property type="term" value="C:plasma membrane"/>
    <property type="evidence" value="ECO:0007669"/>
    <property type="project" value="UniProtKB-SubCell"/>
</dbReference>
<name>A0AAU9D990_9LACO</name>
<feature type="transmembrane region" description="Helical" evidence="9">
    <location>
        <begin position="219"/>
        <end position="237"/>
    </location>
</feature>
<keyword evidence="8 9" id="KW-0472">Membrane</keyword>
<dbReference type="Pfam" id="PF03609">
    <property type="entry name" value="EII-Sor"/>
    <property type="match status" value="1"/>
</dbReference>
<evidence type="ECO:0000256" key="6">
    <source>
        <dbReference type="ARBA" id="ARBA00022692"/>
    </source>
</evidence>
<proteinExistence type="predicted"/>
<dbReference type="GO" id="GO:0009401">
    <property type="term" value="P:phosphoenolpyruvate-dependent sugar phosphotransferase system"/>
    <property type="evidence" value="ECO:0007669"/>
    <property type="project" value="UniProtKB-KW"/>
</dbReference>
<reference evidence="10 11" key="1">
    <citation type="journal article" date="2023" name="Microbiol. Spectr.">
        <title>Symbiosis of Carpenter Bees with Uncharacterized Lactic Acid Bacteria Showing NAD Auxotrophy.</title>
        <authorList>
            <person name="Kawasaki S."/>
            <person name="Ozawa K."/>
            <person name="Mori T."/>
            <person name="Yamamoto A."/>
            <person name="Ito M."/>
            <person name="Ohkuma M."/>
            <person name="Sakamoto M."/>
            <person name="Matsutani M."/>
        </authorList>
    </citation>
    <scope>NUCLEOTIDE SEQUENCE [LARGE SCALE GENOMIC DNA]</scope>
    <source>
        <strain evidence="10 11">XA3</strain>
    </source>
</reference>
<dbReference type="InterPro" id="IPR004700">
    <property type="entry name" value="PTS_IIC_man"/>
</dbReference>
<dbReference type="AlphaFoldDB" id="A0AAU9D990"/>
<keyword evidence="6 9" id="KW-0812">Transmembrane</keyword>
<keyword evidence="5" id="KW-0598">Phosphotransferase system</keyword>
<protein>
    <submittedName>
        <fullName evidence="10">PTS mannose transporter subunit IIC</fullName>
    </submittedName>
</protein>
<dbReference type="PANTHER" id="PTHR32502:SF8">
    <property type="entry name" value="N-ACETYLGALACTOSAMINE PERMEASE IIC COMPONENT 1"/>
    <property type="match status" value="1"/>
</dbReference>
<accession>A0AAU9D990</accession>
<dbReference type="RefSeq" id="WP_317634795.1">
    <property type="nucleotide sequence ID" value="NZ_AP026802.1"/>
</dbReference>